<evidence type="ECO:0000256" key="4">
    <source>
        <dbReference type="ARBA" id="ARBA00022692"/>
    </source>
</evidence>
<dbReference type="PROSITE" id="PS50928">
    <property type="entry name" value="ABC_TM1"/>
    <property type="match status" value="1"/>
</dbReference>
<evidence type="ECO:0000313" key="9">
    <source>
        <dbReference type="EMBL" id="KPV50198.1"/>
    </source>
</evidence>
<keyword evidence="5 7" id="KW-1133">Transmembrane helix</keyword>
<comment type="subcellular location">
    <subcellularLocation>
        <location evidence="1 7">Cell membrane</location>
        <topology evidence="1 7">Multi-pass membrane protein</topology>
    </subcellularLocation>
</comment>
<sequence length="214" mass="23758">VPLGIVCALALALLATVNVKGIGFFRTIFTSSIAISVASASVIWSLIYSPTTRATQWLITLLHLNTDSLLQDARTALLAVAFTTIWTSLGFNFIVTLSGIQAIPQDIYESALIDGASRWKSFRYITLPLLSPTLLFLVLITTIQSFQAFTQFNVLIGNEGPSSATDVFVFAIFTSFWKDNRYGFASAMSVVLFLILLILTFIQYRLLDRRVHYQ</sequence>
<dbReference type="Proteomes" id="UP000050509">
    <property type="component" value="Unassembled WGS sequence"/>
</dbReference>
<evidence type="ECO:0000256" key="6">
    <source>
        <dbReference type="ARBA" id="ARBA00023136"/>
    </source>
</evidence>
<evidence type="ECO:0000256" key="3">
    <source>
        <dbReference type="ARBA" id="ARBA00022475"/>
    </source>
</evidence>
<dbReference type="Gene3D" id="1.10.3720.10">
    <property type="entry name" value="MetI-like"/>
    <property type="match status" value="1"/>
</dbReference>
<dbReference type="CDD" id="cd06261">
    <property type="entry name" value="TM_PBP2"/>
    <property type="match status" value="1"/>
</dbReference>
<feature type="transmembrane region" description="Helical" evidence="7">
    <location>
        <begin position="182"/>
        <end position="202"/>
    </location>
</feature>
<organism evidence="9 10">
    <name type="scientific">Kouleothrix aurantiaca</name>
    <dbReference type="NCBI Taxonomy" id="186479"/>
    <lineage>
        <taxon>Bacteria</taxon>
        <taxon>Bacillati</taxon>
        <taxon>Chloroflexota</taxon>
        <taxon>Chloroflexia</taxon>
        <taxon>Chloroflexales</taxon>
        <taxon>Roseiflexineae</taxon>
        <taxon>Roseiflexaceae</taxon>
        <taxon>Kouleothrix</taxon>
    </lineage>
</organism>
<evidence type="ECO:0000256" key="1">
    <source>
        <dbReference type="ARBA" id="ARBA00004651"/>
    </source>
</evidence>
<feature type="transmembrane region" description="Helical" evidence="7">
    <location>
        <begin position="29"/>
        <end position="48"/>
    </location>
</feature>
<feature type="non-terminal residue" evidence="9">
    <location>
        <position position="1"/>
    </location>
</feature>
<proteinExistence type="inferred from homology"/>
<dbReference type="InterPro" id="IPR035906">
    <property type="entry name" value="MetI-like_sf"/>
</dbReference>
<comment type="caution">
    <text evidence="9">The sequence shown here is derived from an EMBL/GenBank/DDBJ whole genome shotgun (WGS) entry which is preliminary data.</text>
</comment>
<keyword evidence="2 7" id="KW-0813">Transport</keyword>
<dbReference type="SUPFAM" id="SSF161098">
    <property type="entry name" value="MetI-like"/>
    <property type="match status" value="1"/>
</dbReference>
<dbReference type="PATRIC" id="fig|186479.3.peg.2131"/>
<dbReference type="PANTHER" id="PTHR30193">
    <property type="entry name" value="ABC TRANSPORTER PERMEASE PROTEIN"/>
    <property type="match status" value="1"/>
</dbReference>
<feature type="domain" description="ABC transmembrane type-1" evidence="8">
    <location>
        <begin position="1"/>
        <end position="203"/>
    </location>
</feature>
<dbReference type="InterPro" id="IPR051393">
    <property type="entry name" value="ABC_transporter_permease"/>
</dbReference>
<protein>
    <recommendedName>
        <fullName evidence="8">ABC transmembrane type-1 domain-containing protein</fullName>
    </recommendedName>
</protein>
<accession>A0A0P9H8K8</accession>
<dbReference type="GO" id="GO:0055085">
    <property type="term" value="P:transmembrane transport"/>
    <property type="evidence" value="ECO:0007669"/>
    <property type="project" value="InterPro"/>
</dbReference>
<evidence type="ECO:0000256" key="5">
    <source>
        <dbReference type="ARBA" id="ARBA00022989"/>
    </source>
</evidence>
<reference evidence="9 10" key="1">
    <citation type="submission" date="2015-09" db="EMBL/GenBank/DDBJ databases">
        <title>Draft genome sequence of Kouleothrix aurantiaca JCM 19913.</title>
        <authorList>
            <person name="Hemp J."/>
        </authorList>
    </citation>
    <scope>NUCLEOTIDE SEQUENCE [LARGE SCALE GENOMIC DNA]</scope>
    <source>
        <strain evidence="9 10">COM-B</strain>
    </source>
</reference>
<dbReference type="AlphaFoldDB" id="A0A0P9H8K8"/>
<dbReference type="Pfam" id="PF00528">
    <property type="entry name" value="BPD_transp_1"/>
    <property type="match status" value="1"/>
</dbReference>
<feature type="transmembrane region" description="Helical" evidence="7">
    <location>
        <begin position="122"/>
        <end position="143"/>
    </location>
</feature>
<feature type="transmembrane region" description="Helical" evidence="7">
    <location>
        <begin position="76"/>
        <end position="102"/>
    </location>
</feature>
<dbReference type="PANTHER" id="PTHR30193:SF37">
    <property type="entry name" value="INNER MEMBRANE ABC TRANSPORTER PERMEASE PROTEIN YCJO"/>
    <property type="match status" value="1"/>
</dbReference>
<name>A0A0P9H8K8_9CHLR</name>
<gene>
    <name evidence="9" type="ORF">SE17_28360</name>
</gene>
<keyword evidence="10" id="KW-1185">Reference proteome</keyword>
<comment type="similarity">
    <text evidence="7">Belongs to the binding-protein-dependent transport system permease family.</text>
</comment>
<evidence type="ECO:0000259" key="8">
    <source>
        <dbReference type="PROSITE" id="PS50928"/>
    </source>
</evidence>
<keyword evidence="3" id="KW-1003">Cell membrane</keyword>
<keyword evidence="6 7" id="KW-0472">Membrane</keyword>
<evidence type="ECO:0000256" key="2">
    <source>
        <dbReference type="ARBA" id="ARBA00022448"/>
    </source>
</evidence>
<keyword evidence="4 7" id="KW-0812">Transmembrane</keyword>
<evidence type="ECO:0000313" key="10">
    <source>
        <dbReference type="Proteomes" id="UP000050509"/>
    </source>
</evidence>
<dbReference type="GO" id="GO:0005886">
    <property type="term" value="C:plasma membrane"/>
    <property type="evidence" value="ECO:0007669"/>
    <property type="project" value="UniProtKB-SubCell"/>
</dbReference>
<evidence type="ECO:0000256" key="7">
    <source>
        <dbReference type="RuleBase" id="RU363032"/>
    </source>
</evidence>
<dbReference type="InterPro" id="IPR000515">
    <property type="entry name" value="MetI-like"/>
</dbReference>
<dbReference type="EMBL" id="LJCR01001531">
    <property type="protein sequence ID" value="KPV50198.1"/>
    <property type="molecule type" value="Genomic_DNA"/>
</dbReference>